<reference evidence="10" key="2">
    <citation type="journal article" date="2024" name="Plant">
        <title>Genomic evolution and insights into agronomic trait innovations of Sesamum species.</title>
        <authorList>
            <person name="Miao H."/>
            <person name="Wang L."/>
            <person name="Qu L."/>
            <person name="Liu H."/>
            <person name="Sun Y."/>
            <person name="Le M."/>
            <person name="Wang Q."/>
            <person name="Wei S."/>
            <person name="Zheng Y."/>
            <person name="Lin W."/>
            <person name="Duan Y."/>
            <person name="Cao H."/>
            <person name="Xiong S."/>
            <person name="Wang X."/>
            <person name="Wei L."/>
            <person name="Li C."/>
            <person name="Ma Q."/>
            <person name="Ju M."/>
            <person name="Zhao R."/>
            <person name="Li G."/>
            <person name="Mu C."/>
            <person name="Tian Q."/>
            <person name="Mei H."/>
            <person name="Zhang T."/>
            <person name="Gao T."/>
            <person name="Zhang H."/>
        </authorList>
    </citation>
    <scope>NUCLEOTIDE SEQUENCE</scope>
    <source>
        <strain evidence="10">3651</strain>
    </source>
</reference>
<feature type="transmembrane region" description="Helical" evidence="8">
    <location>
        <begin position="12"/>
        <end position="32"/>
    </location>
</feature>
<dbReference type="InterPro" id="IPR020846">
    <property type="entry name" value="MFS_dom"/>
</dbReference>
<keyword evidence="11" id="KW-1185">Reference proteome</keyword>
<comment type="similarity">
    <text evidence="2">Belongs to the major facilitator superfamily. Sugar transporter (TC 2.A.1.1) family.</text>
</comment>
<dbReference type="InterPro" id="IPR005828">
    <property type="entry name" value="MFS_sugar_transport-like"/>
</dbReference>
<keyword evidence="4 8" id="KW-0812">Transmembrane</keyword>
<comment type="similarity">
    <text evidence="7">Belongs to the major facilitator superfamily. Phosphate:H(+) symporter (TC 2.A.1.9) family.</text>
</comment>
<evidence type="ECO:0000256" key="8">
    <source>
        <dbReference type="SAM" id="Phobius"/>
    </source>
</evidence>
<dbReference type="PROSITE" id="PS50850">
    <property type="entry name" value="MFS"/>
    <property type="match status" value="1"/>
</dbReference>
<evidence type="ECO:0000256" key="2">
    <source>
        <dbReference type="ARBA" id="ARBA00010992"/>
    </source>
</evidence>
<dbReference type="Gene3D" id="1.20.1250.20">
    <property type="entry name" value="MFS general substrate transporter like domains"/>
    <property type="match status" value="1"/>
</dbReference>
<dbReference type="InterPro" id="IPR045262">
    <property type="entry name" value="STP/PLT_plant"/>
</dbReference>
<gene>
    <name evidence="10" type="ORF">Salat_0929900</name>
</gene>
<evidence type="ECO:0000256" key="5">
    <source>
        <dbReference type="ARBA" id="ARBA00022989"/>
    </source>
</evidence>
<dbReference type="AlphaFoldDB" id="A0AAE1YKJ4"/>
<keyword evidence="3" id="KW-0813">Transport</keyword>
<dbReference type="GO" id="GO:0015144">
    <property type="term" value="F:carbohydrate transmembrane transporter activity"/>
    <property type="evidence" value="ECO:0007669"/>
    <property type="project" value="InterPro"/>
</dbReference>
<evidence type="ECO:0000313" key="10">
    <source>
        <dbReference type="EMBL" id="KAK4431678.1"/>
    </source>
</evidence>
<evidence type="ECO:0000256" key="1">
    <source>
        <dbReference type="ARBA" id="ARBA00004141"/>
    </source>
</evidence>
<evidence type="ECO:0000313" key="11">
    <source>
        <dbReference type="Proteomes" id="UP001293254"/>
    </source>
</evidence>
<evidence type="ECO:0000259" key="9">
    <source>
        <dbReference type="PROSITE" id="PS50850"/>
    </source>
</evidence>
<dbReference type="SUPFAM" id="SSF103473">
    <property type="entry name" value="MFS general substrate transporter"/>
    <property type="match status" value="1"/>
</dbReference>
<evidence type="ECO:0000256" key="3">
    <source>
        <dbReference type="ARBA" id="ARBA00022448"/>
    </source>
</evidence>
<proteinExistence type="inferred from homology"/>
<comment type="caution">
    <text evidence="10">The sequence shown here is derived from an EMBL/GenBank/DDBJ whole genome shotgun (WGS) entry which is preliminary data.</text>
</comment>
<dbReference type="PANTHER" id="PTHR23500">
    <property type="entry name" value="SOLUTE CARRIER FAMILY 2, FACILITATED GLUCOSE TRANSPORTER"/>
    <property type="match status" value="1"/>
</dbReference>
<dbReference type="InterPro" id="IPR036259">
    <property type="entry name" value="MFS_trans_sf"/>
</dbReference>
<comment type="subcellular location">
    <subcellularLocation>
        <location evidence="1">Membrane</location>
        <topology evidence="1">Multi-pass membrane protein</topology>
    </subcellularLocation>
</comment>
<evidence type="ECO:0000256" key="6">
    <source>
        <dbReference type="ARBA" id="ARBA00023136"/>
    </source>
</evidence>
<feature type="transmembrane region" description="Helical" evidence="8">
    <location>
        <begin position="106"/>
        <end position="136"/>
    </location>
</feature>
<dbReference type="Pfam" id="PF00083">
    <property type="entry name" value="Sugar_tr"/>
    <property type="match status" value="1"/>
</dbReference>
<accession>A0AAE1YKJ4</accession>
<name>A0AAE1YKJ4_9LAMI</name>
<dbReference type="PANTHER" id="PTHR23500:SF30">
    <property type="entry name" value="SUGAR TRANSPORT PROTEIN 3"/>
    <property type="match status" value="1"/>
</dbReference>
<evidence type="ECO:0000256" key="4">
    <source>
        <dbReference type="ARBA" id="ARBA00022692"/>
    </source>
</evidence>
<keyword evidence="6 8" id="KW-0472">Membrane</keyword>
<sequence length="137" mass="14672">MSEAVHYNGKITRFVLLSCIIAATGGLIFGYGTGVTGGVASTEPFLKKFFPAIYRKMNEEGETTSNYCKFDSQLLTFFTSSFLISGLISTSFASPVTRALGRKASIFIGGVAFIVGSVLGGAAKNIYMLICSVFYLE</sequence>
<keyword evidence="5 8" id="KW-1133">Transmembrane helix</keyword>
<feature type="transmembrane region" description="Helical" evidence="8">
    <location>
        <begin position="74"/>
        <end position="94"/>
    </location>
</feature>
<organism evidence="10 11">
    <name type="scientific">Sesamum alatum</name>
    <dbReference type="NCBI Taxonomy" id="300844"/>
    <lineage>
        <taxon>Eukaryota</taxon>
        <taxon>Viridiplantae</taxon>
        <taxon>Streptophyta</taxon>
        <taxon>Embryophyta</taxon>
        <taxon>Tracheophyta</taxon>
        <taxon>Spermatophyta</taxon>
        <taxon>Magnoliopsida</taxon>
        <taxon>eudicotyledons</taxon>
        <taxon>Gunneridae</taxon>
        <taxon>Pentapetalae</taxon>
        <taxon>asterids</taxon>
        <taxon>lamiids</taxon>
        <taxon>Lamiales</taxon>
        <taxon>Pedaliaceae</taxon>
        <taxon>Sesamum</taxon>
    </lineage>
</organism>
<reference evidence="10" key="1">
    <citation type="submission" date="2020-06" db="EMBL/GenBank/DDBJ databases">
        <authorList>
            <person name="Li T."/>
            <person name="Hu X."/>
            <person name="Zhang T."/>
            <person name="Song X."/>
            <person name="Zhang H."/>
            <person name="Dai N."/>
            <person name="Sheng W."/>
            <person name="Hou X."/>
            <person name="Wei L."/>
        </authorList>
    </citation>
    <scope>NUCLEOTIDE SEQUENCE</scope>
    <source>
        <strain evidence="10">3651</strain>
        <tissue evidence="10">Leaf</tissue>
    </source>
</reference>
<evidence type="ECO:0000256" key="7">
    <source>
        <dbReference type="ARBA" id="ARBA00044504"/>
    </source>
</evidence>
<dbReference type="Proteomes" id="UP001293254">
    <property type="component" value="Unassembled WGS sequence"/>
</dbReference>
<protein>
    <submittedName>
        <fullName evidence="10">Hexose carrier protein HEX6</fullName>
    </submittedName>
</protein>
<feature type="domain" description="Major facilitator superfamily (MFS) profile" evidence="9">
    <location>
        <begin position="18"/>
        <end position="137"/>
    </location>
</feature>
<dbReference type="GO" id="GO:0016020">
    <property type="term" value="C:membrane"/>
    <property type="evidence" value="ECO:0007669"/>
    <property type="project" value="UniProtKB-SubCell"/>
</dbReference>
<dbReference type="EMBL" id="JACGWO010000003">
    <property type="protein sequence ID" value="KAK4431678.1"/>
    <property type="molecule type" value="Genomic_DNA"/>
</dbReference>